<dbReference type="Gene3D" id="2.60.40.10">
    <property type="entry name" value="Immunoglobulins"/>
    <property type="match status" value="2"/>
</dbReference>
<name>A0A8C8SCK0_9SAUR</name>
<dbReference type="InterPro" id="IPR007110">
    <property type="entry name" value="Ig-like_dom"/>
</dbReference>
<dbReference type="PANTHER" id="PTHR12035:SF125">
    <property type="entry name" value="SIALIC ACID-BINDING IG-LIKE LECTIN 5"/>
    <property type="match status" value="1"/>
</dbReference>
<dbReference type="InterPro" id="IPR003598">
    <property type="entry name" value="Ig_sub2"/>
</dbReference>
<evidence type="ECO:0000313" key="11">
    <source>
        <dbReference type="Proteomes" id="UP000694393"/>
    </source>
</evidence>
<dbReference type="AlphaFoldDB" id="A0A8C8SCK0"/>
<organism evidence="10 11">
    <name type="scientific">Pelusios castaneus</name>
    <name type="common">West African mud turtle</name>
    <dbReference type="NCBI Taxonomy" id="367368"/>
    <lineage>
        <taxon>Eukaryota</taxon>
        <taxon>Metazoa</taxon>
        <taxon>Chordata</taxon>
        <taxon>Craniata</taxon>
        <taxon>Vertebrata</taxon>
        <taxon>Euteleostomi</taxon>
        <taxon>Archelosauria</taxon>
        <taxon>Testudinata</taxon>
        <taxon>Testudines</taxon>
        <taxon>Pleurodira</taxon>
        <taxon>Pelomedusidae</taxon>
        <taxon>Pelusios</taxon>
    </lineage>
</organism>
<reference evidence="10" key="1">
    <citation type="submission" date="2025-08" db="UniProtKB">
        <authorList>
            <consortium name="Ensembl"/>
        </authorList>
    </citation>
    <scope>IDENTIFICATION</scope>
</reference>
<proteinExistence type="inferred from homology"/>
<reference evidence="10" key="2">
    <citation type="submission" date="2025-09" db="UniProtKB">
        <authorList>
            <consortium name="Ensembl"/>
        </authorList>
    </citation>
    <scope>IDENTIFICATION</scope>
</reference>
<dbReference type="InterPro" id="IPR013106">
    <property type="entry name" value="Ig_V-set"/>
</dbReference>
<dbReference type="Pfam" id="PF07686">
    <property type="entry name" value="V-set"/>
    <property type="match status" value="1"/>
</dbReference>
<dbReference type="Ensembl" id="ENSPCET00000018984.1">
    <property type="protein sequence ID" value="ENSPCEP00000018364.1"/>
    <property type="gene ID" value="ENSPCEG00000014324.1"/>
</dbReference>
<evidence type="ECO:0000256" key="7">
    <source>
        <dbReference type="ARBA" id="ARBA00038361"/>
    </source>
</evidence>
<dbReference type="InterPro" id="IPR036179">
    <property type="entry name" value="Ig-like_dom_sf"/>
</dbReference>
<keyword evidence="6" id="KW-0472">Membrane</keyword>
<dbReference type="PANTHER" id="PTHR12035">
    <property type="entry name" value="SIALIC ACID BINDING IMMUNOGLOBULIN-LIKE LECTIN"/>
    <property type="match status" value="1"/>
</dbReference>
<dbReference type="InterPro" id="IPR051036">
    <property type="entry name" value="SIGLEC"/>
</dbReference>
<dbReference type="GO" id="GO:0005886">
    <property type="term" value="C:plasma membrane"/>
    <property type="evidence" value="ECO:0007669"/>
    <property type="project" value="TreeGrafter"/>
</dbReference>
<dbReference type="InterPro" id="IPR013783">
    <property type="entry name" value="Ig-like_fold"/>
</dbReference>
<keyword evidence="11" id="KW-1185">Reference proteome</keyword>
<feature type="chain" id="PRO_5034616017" description="Ig-like domain-containing protein" evidence="8">
    <location>
        <begin position="17"/>
        <end position="343"/>
    </location>
</feature>
<evidence type="ECO:0000256" key="2">
    <source>
        <dbReference type="ARBA" id="ARBA00022692"/>
    </source>
</evidence>
<dbReference type="SMART" id="SM00409">
    <property type="entry name" value="IG"/>
    <property type="match status" value="2"/>
</dbReference>
<dbReference type="GO" id="GO:0007155">
    <property type="term" value="P:cell adhesion"/>
    <property type="evidence" value="ECO:0007669"/>
    <property type="project" value="UniProtKB-KW"/>
</dbReference>
<evidence type="ECO:0000256" key="4">
    <source>
        <dbReference type="ARBA" id="ARBA00022889"/>
    </source>
</evidence>
<evidence type="ECO:0000259" key="9">
    <source>
        <dbReference type="PROSITE" id="PS50835"/>
    </source>
</evidence>
<evidence type="ECO:0000256" key="1">
    <source>
        <dbReference type="ARBA" id="ARBA00004479"/>
    </source>
</evidence>
<feature type="domain" description="Ig-like" evidence="9">
    <location>
        <begin position="200"/>
        <end position="285"/>
    </location>
</feature>
<evidence type="ECO:0000256" key="8">
    <source>
        <dbReference type="SAM" id="SignalP"/>
    </source>
</evidence>
<dbReference type="PROSITE" id="PS50835">
    <property type="entry name" value="IG_LIKE"/>
    <property type="match status" value="1"/>
</dbReference>
<dbReference type="SMART" id="SM00408">
    <property type="entry name" value="IGc2"/>
    <property type="match status" value="1"/>
</dbReference>
<comment type="similarity">
    <text evidence="7">Belongs to the immunoglobulin superfamily. SIGLEC (sialic acid binding Ig-like lectin) family.</text>
</comment>
<dbReference type="Proteomes" id="UP000694393">
    <property type="component" value="Unplaced"/>
</dbReference>
<keyword evidence="5" id="KW-1133">Transmembrane helix</keyword>
<evidence type="ECO:0000256" key="3">
    <source>
        <dbReference type="ARBA" id="ARBA00022734"/>
    </source>
</evidence>
<dbReference type="InterPro" id="IPR003599">
    <property type="entry name" value="Ig_sub"/>
</dbReference>
<evidence type="ECO:0000256" key="6">
    <source>
        <dbReference type="ARBA" id="ARBA00023136"/>
    </source>
</evidence>
<dbReference type="GO" id="GO:0033691">
    <property type="term" value="F:sialic acid binding"/>
    <property type="evidence" value="ECO:0007669"/>
    <property type="project" value="TreeGrafter"/>
</dbReference>
<feature type="signal peptide" evidence="8">
    <location>
        <begin position="1"/>
        <end position="16"/>
    </location>
</feature>
<dbReference type="SUPFAM" id="SSF48726">
    <property type="entry name" value="Immunoglobulin"/>
    <property type="match status" value="2"/>
</dbReference>
<keyword evidence="4" id="KW-0130">Cell adhesion</keyword>
<sequence>MLRALILALLWKGSLPQDSGYSLMVPQMVSVQEGLCVLVPCTFTYPAQYDTWNPHTQLHGHWYKYPAIVGRDPPVASSDPSQVVSQKTHGRFRLVGDLVHGNCSLQINNIQWADEGRYFFRVQRGILQYTYRFTPSYYNKQSYTDLPKTLVDGDPVTMTCRTPERYSGTPPRIPWTGPFTASWLLCRGSLTGSNPSAPLPGLVIRGDDGDVETEEGDSLTLICEADSRLVDTLRWVKANETLSPGQGGVRHLDLSNLSRGDAGEYWCLVKNPYGSASWALHVHVQCKALEGHLRCWAAGRQCVTLWRRHQLTLITNACRTTHKPAALRASLSLPRAKVSQRNF</sequence>
<accession>A0A8C8SCK0</accession>
<comment type="subcellular location">
    <subcellularLocation>
        <location evidence="1">Membrane</location>
        <topology evidence="1">Single-pass type I membrane protein</topology>
    </subcellularLocation>
</comment>
<keyword evidence="8" id="KW-0732">Signal</keyword>
<protein>
    <recommendedName>
        <fullName evidence="9">Ig-like domain-containing protein</fullName>
    </recommendedName>
</protein>
<dbReference type="GO" id="GO:0030246">
    <property type="term" value="F:carbohydrate binding"/>
    <property type="evidence" value="ECO:0007669"/>
    <property type="project" value="UniProtKB-KW"/>
</dbReference>
<evidence type="ECO:0000313" key="10">
    <source>
        <dbReference type="Ensembl" id="ENSPCEP00000018364.1"/>
    </source>
</evidence>
<keyword evidence="3" id="KW-0430">Lectin</keyword>
<keyword evidence="2" id="KW-0812">Transmembrane</keyword>
<dbReference type="Pfam" id="PF13927">
    <property type="entry name" value="Ig_3"/>
    <property type="match status" value="1"/>
</dbReference>
<evidence type="ECO:0000256" key="5">
    <source>
        <dbReference type="ARBA" id="ARBA00022989"/>
    </source>
</evidence>